<keyword evidence="2" id="KW-1185">Reference proteome</keyword>
<sequence length="196" mass="21851">MDTRRIAFRSAICGMRITSKIQRSGLKEQDIGSLTRRRESRMTHPNISQVLFVHHPFWGLPRPTKSGDCRPSPLFFFACFVPKVCACDDWFAIAPPPDLHAMVRRQPICTSSILSRSRALVYSSGDVPQLRWCNRAHLECPRSDGAAALPTKIDPGNLPCKPCCRYKSVIAIATPPAQSPSTCACGKRQCSCQRFC</sequence>
<dbReference type="AlphaFoldDB" id="A0A9P4J9M1"/>
<protein>
    <submittedName>
        <fullName evidence="1">Uncharacterized protein</fullName>
    </submittedName>
</protein>
<name>A0A9P4J9M1_9PEZI</name>
<dbReference type="Proteomes" id="UP000799439">
    <property type="component" value="Unassembled WGS sequence"/>
</dbReference>
<accession>A0A9P4J9M1</accession>
<dbReference type="EMBL" id="ML996081">
    <property type="protein sequence ID" value="KAF2156605.1"/>
    <property type="molecule type" value="Genomic_DNA"/>
</dbReference>
<proteinExistence type="predicted"/>
<organism evidence="1 2">
    <name type="scientific">Myriangium duriaei CBS 260.36</name>
    <dbReference type="NCBI Taxonomy" id="1168546"/>
    <lineage>
        <taxon>Eukaryota</taxon>
        <taxon>Fungi</taxon>
        <taxon>Dikarya</taxon>
        <taxon>Ascomycota</taxon>
        <taxon>Pezizomycotina</taxon>
        <taxon>Dothideomycetes</taxon>
        <taxon>Dothideomycetidae</taxon>
        <taxon>Myriangiales</taxon>
        <taxon>Myriangiaceae</taxon>
        <taxon>Myriangium</taxon>
    </lineage>
</organism>
<evidence type="ECO:0000313" key="2">
    <source>
        <dbReference type="Proteomes" id="UP000799439"/>
    </source>
</evidence>
<gene>
    <name evidence="1" type="ORF">K461DRAFT_1310</name>
</gene>
<evidence type="ECO:0000313" key="1">
    <source>
        <dbReference type="EMBL" id="KAF2156605.1"/>
    </source>
</evidence>
<reference evidence="1" key="1">
    <citation type="journal article" date="2020" name="Stud. Mycol.">
        <title>101 Dothideomycetes genomes: a test case for predicting lifestyles and emergence of pathogens.</title>
        <authorList>
            <person name="Haridas S."/>
            <person name="Albert R."/>
            <person name="Binder M."/>
            <person name="Bloem J."/>
            <person name="Labutti K."/>
            <person name="Salamov A."/>
            <person name="Andreopoulos B."/>
            <person name="Baker S."/>
            <person name="Barry K."/>
            <person name="Bills G."/>
            <person name="Bluhm B."/>
            <person name="Cannon C."/>
            <person name="Castanera R."/>
            <person name="Culley D."/>
            <person name="Daum C."/>
            <person name="Ezra D."/>
            <person name="Gonzalez J."/>
            <person name="Henrissat B."/>
            <person name="Kuo A."/>
            <person name="Liang C."/>
            <person name="Lipzen A."/>
            <person name="Lutzoni F."/>
            <person name="Magnuson J."/>
            <person name="Mondo S."/>
            <person name="Nolan M."/>
            <person name="Ohm R."/>
            <person name="Pangilinan J."/>
            <person name="Park H.-J."/>
            <person name="Ramirez L."/>
            <person name="Alfaro M."/>
            <person name="Sun H."/>
            <person name="Tritt A."/>
            <person name="Yoshinaga Y."/>
            <person name="Zwiers L.-H."/>
            <person name="Turgeon B."/>
            <person name="Goodwin S."/>
            <person name="Spatafora J."/>
            <person name="Crous P."/>
            <person name="Grigoriev I."/>
        </authorList>
    </citation>
    <scope>NUCLEOTIDE SEQUENCE</scope>
    <source>
        <strain evidence="1">CBS 260.36</strain>
    </source>
</reference>
<comment type="caution">
    <text evidence="1">The sequence shown here is derived from an EMBL/GenBank/DDBJ whole genome shotgun (WGS) entry which is preliminary data.</text>
</comment>